<dbReference type="AlphaFoldDB" id="A0A6A6WB13"/>
<dbReference type="EMBL" id="ML996569">
    <property type="protein sequence ID" value="KAF2760038.1"/>
    <property type="molecule type" value="Genomic_DNA"/>
</dbReference>
<dbReference type="PANTHER" id="PTHR38436:SF3">
    <property type="entry name" value="CARBOXYMETHYLENEBUTENOLIDASE-RELATED"/>
    <property type="match status" value="1"/>
</dbReference>
<dbReference type="GO" id="GO:0030638">
    <property type="term" value="P:polyketide metabolic process"/>
    <property type="evidence" value="ECO:0007669"/>
    <property type="project" value="InterPro"/>
</dbReference>
<evidence type="ECO:0000313" key="2">
    <source>
        <dbReference type="Proteomes" id="UP000799437"/>
    </source>
</evidence>
<dbReference type="OrthoDB" id="5440at2759"/>
<dbReference type="Proteomes" id="UP000799437">
    <property type="component" value="Unassembled WGS sequence"/>
</dbReference>
<dbReference type="Gene3D" id="3.10.450.50">
    <property type="match status" value="1"/>
</dbReference>
<evidence type="ECO:0000313" key="1">
    <source>
        <dbReference type="EMBL" id="KAF2760038.1"/>
    </source>
</evidence>
<protein>
    <submittedName>
        <fullName evidence="1">Carboxymethylenebutenolidase</fullName>
    </submittedName>
</protein>
<dbReference type="PANTHER" id="PTHR38436">
    <property type="entry name" value="POLYKETIDE CYCLASE SNOAL-LIKE DOMAIN"/>
    <property type="match status" value="1"/>
</dbReference>
<gene>
    <name evidence="1" type="ORF">EJ05DRAFT_319946</name>
</gene>
<dbReference type="SUPFAM" id="SSF54427">
    <property type="entry name" value="NTF2-like"/>
    <property type="match status" value="1"/>
</dbReference>
<name>A0A6A6WB13_9PEZI</name>
<dbReference type="InterPro" id="IPR009959">
    <property type="entry name" value="Cyclase_SnoaL-like"/>
</dbReference>
<keyword evidence="2" id="KW-1185">Reference proteome</keyword>
<dbReference type="GeneID" id="54481806"/>
<organism evidence="1 2">
    <name type="scientific">Pseudovirgaria hyperparasitica</name>
    <dbReference type="NCBI Taxonomy" id="470096"/>
    <lineage>
        <taxon>Eukaryota</taxon>
        <taxon>Fungi</taxon>
        <taxon>Dikarya</taxon>
        <taxon>Ascomycota</taxon>
        <taxon>Pezizomycotina</taxon>
        <taxon>Dothideomycetes</taxon>
        <taxon>Dothideomycetes incertae sedis</taxon>
        <taxon>Acrospermales</taxon>
        <taxon>Acrospermaceae</taxon>
        <taxon>Pseudovirgaria</taxon>
    </lineage>
</organism>
<dbReference type="InterPro" id="IPR032710">
    <property type="entry name" value="NTF2-like_dom_sf"/>
</dbReference>
<accession>A0A6A6WB13</accession>
<sequence length="359" mass="40337">MPPRLHIAGDDPEFDPETIQHWKEEGYHVSYHFCDRNDPKPFQRLLKSLSDDLELGEAYALVTYGHAASQALAVHIKPQPRLCALIAYYPDTVVHANAKYPSQLQVLCHLAGTQQFSPSFKSYRYPQTQEGFAESDLEEYDKVAAGLSWSRSLAAVRRGFKRENSDLEAVWEDHVALTFTHREAAGTVRTMRPKATLHCVPTMTGGIGQKELLKFYRDFFIPSTPQSLSIRLISRTIGEDQVVDEMFVALRHTQEIDWLLPGVPPTNKQIEIMIVSVVGVRGGRLVHERLYWDQASVLVQIGLLDPKLVPKSMQDKGMERLPVAGKEAARKVLDIEEIPGNTLIPDWNDGEPSNGARGS</sequence>
<dbReference type="RefSeq" id="XP_033602489.1">
    <property type="nucleotide sequence ID" value="XM_033740752.1"/>
</dbReference>
<reference evidence="1" key="1">
    <citation type="journal article" date="2020" name="Stud. Mycol.">
        <title>101 Dothideomycetes genomes: a test case for predicting lifestyles and emergence of pathogens.</title>
        <authorList>
            <person name="Haridas S."/>
            <person name="Albert R."/>
            <person name="Binder M."/>
            <person name="Bloem J."/>
            <person name="Labutti K."/>
            <person name="Salamov A."/>
            <person name="Andreopoulos B."/>
            <person name="Baker S."/>
            <person name="Barry K."/>
            <person name="Bills G."/>
            <person name="Bluhm B."/>
            <person name="Cannon C."/>
            <person name="Castanera R."/>
            <person name="Culley D."/>
            <person name="Daum C."/>
            <person name="Ezra D."/>
            <person name="Gonzalez J."/>
            <person name="Henrissat B."/>
            <person name="Kuo A."/>
            <person name="Liang C."/>
            <person name="Lipzen A."/>
            <person name="Lutzoni F."/>
            <person name="Magnuson J."/>
            <person name="Mondo S."/>
            <person name="Nolan M."/>
            <person name="Ohm R."/>
            <person name="Pangilinan J."/>
            <person name="Park H.-J."/>
            <person name="Ramirez L."/>
            <person name="Alfaro M."/>
            <person name="Sun H."/>
            <person name="Tritt A."/>
            <person name="Yoshinaga Y."/>
            <person name="Zwiers L.-H."/>
            <person name="Turgeon B."/>
            <person name="Goodwin S."/>
            <person name="Spatafora J."/>
            <person name="Crous P."/>
            <person name="Grigoriev I."/>
        </authorList>
    </citation>
    <scope>NUCLEOTIDE SEQUENCE</scope>
    <source>
        <strain evidence="1">CBS 121739</strain>
    </source>
</reference>
<proteinExistence type="predicted"/>